<gene>
    <name evidence="1" type="ORF">I41_32280</name>
</gene>
<evidence type="ECO:0000313" key="1">
    <source>
        <dbReference type="EMBL" id="QDT74034.1"/>
    </source>
</evidence>
<dbReference type="AlphaFoldDB" id="A0A517U079"/>
<evidence type="ECO:0000313" key="2">
    <source>
        <dbReference type="Proteomes" id="UP000317909"/>
    </source>
</evidence>
<name>A0A517U079_9BACT</name>
<organism evidence="1 2">
    <name type="scientific">Lacipirellula limnantheis</name>
    <dbReference type="NCBI Taxonomy" id="2528024"/>
    <lineage>
        <taxon>Bacteria</taxon>
        <taxon>Pseudomonadati</taxon>
        <taxon>Planctomycetota</taxon>
        <taxon>Planctomycetia</taxon>
        <taxon>Pirellulales</taxon>
        <taxon>Lacipirellulaceae</taxon>
        <taxon>Lacipirellula</taxon>
    </lineage>
</organism>
<dbReference type="EMBL" id="CP036339">
    <property type="protein sequence ID" value="QDT74034.1"/>
    <property type="molecule type" value="Genomic_DNA"/>
</dbReference>
<proteinExistence type="predicted"/>
<sequence length="138" mass="14388">MKSLCLLLVGVVVGLAASGVDWSREAVGQVTDSITGKPINSYDGDASLDLKTTSQEVSLDFLKERSAAPDTSRLVGRFQASAYGSPNGHGCFVVDTMTGKTWHVAIGQQPQVVTEALSQPVPASNPLSIGDITPSDAK</sequence>
<accession>A0A517U079</accession>
<protein>
    <submittedName>
        <fullName evidence="1">Uncharacterized protein</fullName>
    </submittedName>
</protein>
<keyword evidence="2" id="KW-1185">Reference proteome</keyword>
<dbReference type="Proteomes" id="UP000317909">
    <property type="component" value="Chromosome"/>
</dbReference>
<dbReference type="KEGG" id="llh:I41_32280"/>
<reference evidence="1 2" key="1">
    <citation type="submission" date="2019-02" db="EMBL/GenBank/DDBJ databases">
        <title>Deep-cultivation of Planctomycetes and their phenomic and genomic characterization uncovers novel biology.</title>
        <authorList>
            <person name="Wiegand S."/>
            <person name="Jogler M."/>
            <person name="Boedeker C."/>
            <person name="Pinto D."/>
            <person name="Vollmers J."/>
            <person name="Rivas-Marin E."/>
            <person name="Kohn T."/>
            <person name="Peeters S.H."/>
            <person name="Heuer A."/>
            <person name="Rast P."/>
            <person name="Oberbeckmann S."/>
            <person name="Bunk B."/>
            <person name="Jeske O."/>
            <person name="Meyerdierks A."/>
            <person name="Storesund J.E."/>
            <person name="Kallscheuer N."/>
            <person name="Luecker S."/>
            <person name="Lage O.M."/>
            <person name="Pohl T."/>
            <person name="Merkel B.J."/>
            <person name="Hornburger P."/>
            <person name="Mueller R.-W."/>
            <person name="Bruemmer F."/>
            <person name="Labrenz M."/>
            <person name="Spormann A.M."/>
            <person name="Op den Camp H."/>
            <person name="Overmann J."/>
            <person name="Amann R."/>
            <person name="Jetten M.S.M."/>
            <person name="Mascher T."/>
            <person name="Medema M.H."/>
            <person name="Devos D.P."/>
            <person name="Kaster A.-K."/>
            <person name="Ovreas L."/>
            <person name="Rohde M."/>
            <person name="Galperin M.Y."/>
            <person name="Jogler C."/>
        </authorList>
    </citation>
    <scope>NUCLEOTIDE SEQUENCE [LARGE SCALE GENOMIC DNA]</scope>
    <source>
        <strain evidence="1 2">I41</strain>
    </source>
</reference>